<dbReference type="InterPro" id="IPR051219">
    <property type="entry name" value="Heterochromatin_chromo-domain"/>
</dbReference>
<organism evidence="5 6">
    <name type="scientific">Aldrovandia affinis</name>
    <dbReference type="NCBI Taxonomy" id="143900"/>
    <lineage>
        <taxon>Eukaryota</taxon>
        <taxon>Metazoa</taxon>
        <taxon>Chordata</taxon>
        <taxon>Craniata</taxon>
        <taxon>Vertebrata</taxon>
        <taxon>Euteleostomi</taxon>
        <taxon>Actinopterygii</taxon>
        <taxon>Neopterygii</taxon>
        <taxon>Teleostei</taxon>
        <taxon>Notacanthiformes</taxon>
        <taxon>Halosauridae</taxon>
        <taxon>Aldrovandia</taxon>
    </lineage>
</organism>
<feature type="region of interest" description="Disordered" evidence="3">
    <location>
        <begin position="1"/>
        <end position="25"/>
    </location>
</feature>
<dbReference type="PROSITE" id="PS50013">
    <property type="entry name" value="CHROMO_2"/>
    <property type="match status" value="1"/>
</dbReference>
<dbReference type="InterPro" id="IPR023780">
    <property type="entry name" value="Chromo_domain"/>
</dbReference>
<gene>
    <name evidence="5" type="ORF">AAFF_G00287870</name>
</gene>
<dbReference type="SUPFAM" id="SSF54160">
    <property type="entry name" value="Chromo domain-like"/>
    <property type="match status" value="1"/>
</dbReference>
<feature type="compositionally biased region" description="Basic and acidic residues" evidence="3">
    <location>
        <begin position="166"/>
        <end position="175"/>
    </location>
</feature>
<dbReference type="InterPro" id="IPR000953">
    <property type="entry name" value="Chromo/chromo_shadow_dom"/>
</dbReference>
<keyword evidence="2" id="KW-0539">Nucleus</keyword>
<sequence>MEETATEGERSEPEESEQEEKEDVYEVERIIDTRTVEGEVLYRVRWKNYNSDQDTWEPEGHLEDCTEVLLTYKRKLAENKRDTAVVEGEQAKVTAREPPPQKLPMKSDLFDADSESEDERPDDASPPKKKKKKKKKSSKEGARDPSPDPHWRERRKDKKRWKQERKRALELKDEGEAPVTPKKNKRDKPRDGGKQRKESAEWRKRKERRKELESTEQEEEEEEEEELANAGGDLSEAPWIDGPERSPAPSRPAEKEGEGVESSGANQKKNRPELKLQSIKELMQEKEDKKKRKKPRPRPPPRPRPRPQPRPRPRPLRKRAPSRS</sequence>
<feature type="compositionally biased region" description="Acidic residues" evidence="3">
    <location>
        <begin position="110"/>
        <end position="121"/>
    </location>
</feature>
<name>A0AAD7WRV0_9TELE</name>
<feature type="compositionally biased region" description="Basic residues" evidence="3">
    <location>
        <begin position="152"/>
        <end position="165"/>
    </location>
</feature>
<dbReference type="Pfam" id="PF00385">
    <property type="entry name" value="Chromo"/>
    <property type="match status" value="1"/>
</dbReference>
<dbReference type="SMART" id="SM00298">
    <property type="entry name" value="CHROMO"/>
    <property type="match status" value="1"/>
</dbReference>
<dbReference type="InterPro" id="IPR023779">
    <property type="entry name" value="Chromodomain_CS"/>
</dbReference>
<dbReference type="PROSITE" id="PS00598">
    <property type="entry name" value="CHROMO_1"/>
    <property type="match status" value="1"/>
</dbReference>
<protein>
    <recommendedName>
        <fullName evidence="4">Chromo domain-containing protein</fullName>
    </recommendedName>
</protein>
<reference evidence="5" key="1">
    <citation type="journal article" date="2023" name="Science">
        <title>Genome structures resolve the early diversification of teleost fishes.</title>
        <authorList>
            <person name="Parey E."/>
            <person name="Louis A."/>
            <person name="Montfort J."/>
            <person name="Bouchez O."/>
            <person name="Roques C."/>
            <person name="Iampietro C."/>
            <person name="Lluch J."/>
            <person name="Castinel A."/>
            <person name="Donnadieu C."/>
            <person name="Desvignes T."/>
            <person name="Floi Bucao C."/>
            <person name="Jouanno E."/>
            <person name="Wen M."/>
            <person name="Mejri S."/>
            <person name="Dirks R."/>
            <person name="Jansen H."/>
            <person name="Henkel C."/>
            <person name="Chen W.J."/>
            <person name="Zahm M."/>
            <person name="Cabau C."/>
            <person name="Klopp C."/>
            <person name="Thompson A.W."/>
            <person name="Robinson-Rechavi M."/>
            <person name="Braasch I."/>
            <person name="Lecointre G."/>
            <person name="Bobe J."/>
            <person name="Postlethwait J.H."/>
            <person name="Berthelot C."/>
            <person name="Roest Crollius H."/>
            <person name="Guiguen Y."/>
        </authorList>
    </citation>
    <scope>NUCLEOTIDE SEQUENCE</scope>
    <source>
        <strain evidence="5">NC1722</strain>
    </source>
</reference>
<feature type="compositionally biased region" description="Basic and acidic residues" evidence="3">
    <location>
        <begin position="188"/>
        <end position="213"/>
    </location>
</feature>
<dbReference type="EMBL" id="JAINUG010000040">
    <property type="protein sequence ID" value="KAJ8407111.1"/>
    <property type="molecule type" value="Genomic_DNA"/>
</dbReference>
<dbReference type="PANTHER" id="PTHR22812">
    <property type="entry name" value="CHROMOBOX PROTEIN"/>
    <property type="match status" value="1"/>
</dbReference>
<feature type="compositionally biased region" description="Basic and acidic residues" evidence="3">
    <location>
        <begin position="138"/>
        <end position="151"/>
    </location>
</feature>
<feature type="region of interest" description="Disordered" evidence="3">
    <location>
        <begin position="80"/>
        <end position="324"/>
    </location>
</feature>
<dbReference type="InterPro" id="IPR016197">
    <property type="entry name" value="Chromo-like_dom_sf"/>
</dbReference>
<dbReference type="AlphaFoldDB" id="A0AAD7WRV0"/>
<accession>A0AAD7WRV0</accession>
<evidence type="ECO:0000256" key="2">
    <source>
        <dbReference type="ARBA" id="ARBA00023242"/>
    </source>
</evidence>
<keyword evidence="6" id="KW-1185">Reference proteome</keyword>
<feature type="compositionally biased region" description="Acidic residues" evidence="3">
    <location>
        <begin position="14"/>
        <end position="23"/>
    </location>
</feature>
<evidence type="ECO:0000256" key="3">
    <source>
        <dbReference type="SAM" id="MobiDB-lite"/>
    </source>
</evidence>
<proteinExistence type="predicted"/>
<dbReference type="GO" id="GO:0005634">
    <property type="term" value="C:nucleus"/>
    <property type="evidence" value="ECO:0007669"/>
    <property type="project" value="UniProtKB-SubCell"/>
</dbReference>
<dbReference type="FunFam" id="2.40.50.40:FF:000022">
    <property type="entry name" value="M-phase phosphoprotein 8"/>
    <property type="match status" value="1"/>
</dbReference>
<evidence type="ECO:0000256" key="1">
    <source>
        <dbReference type="ARBA" id="ARBA00004123"/>
    </source>
</evidence>
<feature type="compositionally biased region" description="Basic residues" evidence="3">
    <location>
        <begin position="289"/>
        <end position="324"/>
    </location>
</feature>
<evidence type="ECO:0000313" key="6">
    <source>
        <dbReference type="Proteomes" id="UP001221898"/>
    </source>
</evidence>
<feature type="domain" description="Chromo" evidence="4">
    <location>
        <begin position="25"/>
        <end position="84"/>
    </location>
</feature>
<feature type="compositionally biased region" description="Acidic residues" evidence="3">
    <location>
        <begin position="214"/>
        <end position="227"/>
    </location>
</feature>
<dbReference type="Proteomes" id="UP001221898">
    <property type="component" value="Unassembled WGS sequence"/>
</dbReference>
<feature type="compositionally biased region" description="Basic residues" evidence="3">
    <location>
        <begin position="127"/>
        <end position="137"/>
    </location>
</feature>
<comment type="caution">
    <text evidence="5">The sequence shown here is derived from an EMBL/GenBank/DDBJ whole genome shotgun (WGS) entry which is preliminary data.</text>
</comment>
<comment type="subcellular location">
    <subcellularLocation>
        <location evidence="1">Nucleus</location>
    </subcellularLocation>
</comment>
<dbReference type="Gene3D" id="2.40.50.40">
    <property type="match status" value="1"/>
</dbReference>
<evidence type="ECO:0000259" key="4">
    <source>
        <dbReference type="PROSITE" id="PS50013"/>
    </source>
</evidence>
<evidence type="ECO:0000313" key="5">
    <source>
        <dbReference type="EMBL" id="KAJ8407111.1"/>
    </source>
</evidence>